<evidence type="ECO:0000313" key="1">
    <source>
        <dbReference type="EMBL" id="RCA11220.1"/>
    </source>
</evidence>
<gene>
    <name evidence="1" type="ORF">EA71_01975</name>
</gene>
<accession>A0A367CGU0</accession>
<evidence type="ECO:0000313" key="2">
    <source>
        <dbReference type="Proteomes" id="UP000252797"/>
    </source>
</evidence>
<reference evidence="1 2" key="1">
    <citation type="submission" date="2015-06" db="EMBL/GenBank/DDBJ databases">
        <title>The Genome Sequence of Enterococcus durans 4EA1.</title>
        <authorList>
            <consortium name="The Broad Institute Genomics Platform"/>
            <consortium name="The Broad Institute Genome Sequencing Center for Infectious Disease"/>
            <person name="Earl A.M."/>
            <person name="Van Tyne D."/>
            <person name="Lebreton F."/>
            <person name="Saavedra J.T."/>
            <person name="Gilmore M.S."/>
            <person name="Manson Mcguire A."/>
            <person name="Clock S."/>
            <person name="Crupain M."/>
            <person name="Rangan U."/>
            <person name="Young S."/>
            <person name="Abouelleil A."/>
            <person name="Cao P."/>
            <person name="Chapman S.B."/>
            <person name="Griggs A."/>
            <person name="Priest M."/>
            <person name="Shea T."/>
            <person name="Wortman J."/>
            <person name="Nusbaum C."/>
            <person name="Birren B."/>
        </authorList>
    </citation>
    <scope>NUCLEOTIDE SEQUENCE [LARGE SCALE GENOMIC DNA]</scope>
    <source>
        <strain evidence="1 2">4EA1</strain>
    </source>
</reference>
<organism evidence="1 2">
    <name type="scientific">Enterococcus durans</name>
    <dbReference type="NCBI Taxonomy" id="53345"/>
    <lineage>
        <taxon>Bacteria</taxon>
        <taxon>Bacillati</taxon>
        <taxon>Bacillota</taxon>
        <taxon>Bacilli</taxon>
        <taxon>Lactobacillales</taxon>
        <taxon>Enterococcaceae</taxon>
        <taxon>Enterococcus</taxon>
    </lineage>
</organism>
<dbReference type="RefSeq" id="WP_113846019.1">
    <property type="nucleotide sequence ID" value="NZ_LEPB01000004.1"/>
</dbReference>
<protein>
    <submittedName>
        <fullName evidence="1">Uncharacterized protein</fullName>
    </submittedName>
</protein>
<comment type="caution">
    <text evidence="1">The sequence shown here is derived from an EMBL/GenBank/DDBJ whole genome shotgun (WGS) entry which is preliminary data.</text>
</comment>
<proteinExistence type="predicted"/>
<dbReference type="STRING" id="53345.LIU_10415"/>
<name>A0A367CGU0_9ENTE</name>
<dbReference type="AlphaFoldDB" id="A0A367CGU0"/>
<sequence>MEIREAKAEDLQQINLLFKTAKGVPTVKIKEYDLQNPTRISVVAEVRQSNGTPKLISFGQAFQIDKTVGVRSGKLVEKVFIAIEEEEKVQTEFIKYWLLAAKKRKIADFFIDLL</sequence>
<dbReference type="EMBL" id="LEPB01000004">
    <property type="protein sequence ID" value="RCA11220.1"/>
    <property type="molecule type" value="Genomic_DNA"/>
</dbReference>
<dbReference type="Proteomes" id="UP000252797">
    <property type="component" value="Unassembled WGS sequence"/>
</dbReference>